<gene>
    <name evidence="3" type="ORF">KCU98_g10554</name>
</gene>
<protein>
    <submittedName>
        <fullName evidence="3">SPO22-domain-containing protein</fullName>
    </submittedName>
</protein>
<dbReference type="InterPro" id="IPR039057">
    <property type="entry name" value="Spo22/ZIP4"/>
</dbReference>
<dbReference type="PANTHER" id="PTHR40375:SF2">
    <property type="entry name" value="SPORULATION-SPECIFIC PROTEIN 22"/>
    <property type="match status" value="1"/>
</dbReference>
<evidence type="ECO:0000256" key="2">
    <source>
        <dbReference type="SAM" id="Coils"/>
    </source>
</evidence>
<keyword evidence="2" id="KW-0175">Coiled coil</keyword>
<dbReference type="GO" id="GO:0090173">
    <property type="term" value="P:regulation of synaptonemal complex assembly"/>
    <property type="evidence" value="ECO:0007669"/>
    <property type="project" value="InterPro"/>
</dbReference>
<sequence length="985" mass="110838">MATKGKSGSDPRITAYLEFAAQLIRRIDSGNVNAVTIKELESTLSTKCPRSPAARAPDFDGLGTQLWNAVIRLKDQSSPLLKSWPQFESQLRVLAYFLLDTAQRSYVKHGSKKSSQNLVRILKTALKAARICIAAEVLHLCTMLFEKVAEHVEHIQDLSSERKKDKQESEAEEMLKELMADYHLLRATLSWKQDKPDSVSYWLSRVILLPDRSDMLRLAEKKADLTYEIGKSALQKKQFPTAARWLKQSYQVFDDIDPEMLSSELCDLRMVVMLDYARSLVGVGDAVSLLEASSLVVTLEQEHGFKIEVHLTRLDIIYARTPFDGQEFCGVLNRIVRGAIFSEGIFKSIIYQIQRLNMHDPERAGATNHTNIAGSTPGPHSRLACQTLDLLLSRLLEQSSVIQTWLEKIVVMRLYICSLSLHVQDHLPTLENLFEDIATRNGTKLGPEATHASQSLIWKAVTTLQQSQNEDEAARWCSLANHYIFASSGEINKAKLSRKSMTVALSKGDVTAARAAYHQMSDQGKSAAMTQYLMYKLALQENDVELATKSVEGVLESSSKDTEKYLYACALEAQQIGDRKQFIVALNKILELHEKHSLNDVRLAVLLRCIVGSVETELKHNDMPLDVGLTELCKLFEAVMRLASNFKHADGKDARIDELRWFACHCYNTALKHCSDMQPELLTRFMMASVALIDLLRNEGEKDDGLISRLLLCRFLATSALIVLARSEDNIERALQLYTDARRQIEAFHQKYQEAIRQESLQPNAIPDIGIKEFEMIQFDLEAVMRLEQWDDLDTVLSMCLETRHSNRLESAADLIIHIQTHITFNHSRLVTPKLLAGITSVLEKIINTCWRNNKDITRLARWIRCLFQMTLTSDPIISLRCLDQASAIASKAATRQIPEAYPPEEIEWLASTAFNHAVDLWFADIEAGEGQGGANEQARTWAEKALMLAGSAGGVDIGVQGLHKVLQDKWMRLKGMSQGQGLGE</sequence>
<dbReference type="GO" id="GO:0051321">
    <property type="term" value="P:meiotic cell cycle"/>
    <property type="evidence" value="ECO:0007669"/>
    <property type="project" value="UniProtKB-KW"/>
</dbReference>
<dbReference type="Pfam" id="PF08631">
    <property type="entry name" value="SPO22"/>
    <property type="match status" value="1"/>
</dbReference>
<evidence type="ECO:0000313" key="3">
    <source>
        <dbReference type="EMBL" id="KAG9976704.1"/>
    </source>
</evidence>
<reference evidence="3" key="2">
    <citation type="submission" date="2021-08" db="EMBL/GenBank/DDBJ databases">
        <authorList>
            <person name="Gostincar C."/>
            <person name="Sun X."/>
            <person name="Song Z."/>
            <person name="Gunde-Cimerman N."/>
        </authorList>
    </citation>
    <scope>NUCLEOTIDE SEQUENCE</scope>
    <source>
        <strain evidence="3">EXF-9298</strain>
    </source>
</reference>
<feature type="non-terminal residue" evidence="3">
    <location>
        <position position="985"/>
    </location>
</feature>
<dbReference type="EMBL" id="JAHFXS010001576">
    <property type="protein sequence ID" value="KAG9976704.1"/>
    <property type="molecule type" value="Genomic_DNA"/>
</dbReference>
<name>A0A9P8JTG3_AURME</name>
<dbReference type="AlphaFoldDB" id="A0A9P8JTG3"/>
<evidence type="ECO:0000256" key="1">
    <source>
        <dbReference type="ARBA" id="ARBA00023254"/>
    </source>
</evidence>
<proteinExistence type="predicted"/>
<organism evidence="3 4">
    <name type="scientific">Aureobasidium melanogenum</name>
    <name type="common">Aureobasidium pullulans var. melanogenum</name>
    <dbReference type="NCBI Taxonomy" id="46634"/>
    <lineage>
        <taxon>Eukaryota</taxon>
        <taxon>Fungi</taxon>
        <taxon>Dikarya</taxon>
        <taxon>Ascomycota</taxon>
        <taxon>Pezizomycotina</taxon>
        <taxon>Dothideomycetes</taxon>
        <taxon>Dothideomycetidae</taxon>
        <taxon>Dothideales</taxon>
        <taxon>Saccotheciaceae</taxon>
        <taxon>Aureobasidium</taxon>
    </lineage>
</organism>
<dbReference type="PANTHER" id="PTHR40375">
    <property type="entry name" value="SPORULATION-SPECIFIC PROTEIN 22"/>
    <property type="match status" value="1"/>
</dbReference>
<dbReference type="InterPro" id="IPR013940">
    <property type="entry name" value="Spo22/ZIP4/TEX11"/>
</dbReference>
<keyword evidence="1" id="KW-0469">Meiosis</keyword>
<feature type="coiled-coil region" evidence="2">
    <location>
        <begin position="724"/>
        <end position="758"/>
    </location>
</feature>
<comment type="caution">
    <text evidence="3">The sequence shown here is derived from an EMBL/GenBank/DDBJ whole genome shotgun (WGS) entry which is preliminary data.</text>
</comment>
<dbReference type="Proteomes" id="UP000729357">
    <property type="component" value="Unassembled WGS sequence"/>
</dbReference>
<reference evidence="3" key="1">
    <citation type="journal article" date="2021" name="J Fungi (Basel)">
        <title>Virulence traits and population genomics of the black yeast Aureobasidium melanogenum.</title>
        <authorList>
            <person name="Cernosa A."/>
            <person name="Sun X."/>
            <person name="Gostincar C."/>
            <person name="Fang C."/>
            <person name="Gunde-Cimerman N."/>
            <person name="Song Z."/>
        </authorList>
    </citation>
    <scope>NUCLEOTIDE SEQUENCE</scope>
    <source>
        <strain evidence="3">EXF-9298</strain>
    </source>
</reference>
<keyword evidence="4" id="KW-1185">Reference proteome</keyword>
<accession>A0A9P8JTG3</accession>
<evidence type="ECO:0000313" key="4">
    <source>
        <dbReference type="Proteomes" id="UP000729357"/>
    </source>
</evidence>